<dbReference type="InterPro" id="IPR036185">
    <property type="entry name" value="DNA_heli_DnaB-like_N_sf"/>
</dbReference>
<dbReference type="CDD" id="cd00984">
    <property type="entry name" value="DnaB_C"/>
    <property type="match status" value="1"/>
</dbReference>
<name>A0AA51GDX1_9BACT</name>
<evidence type="ECO:0000256" key="1">
    <source>
        <dbReference type="ARBA" id="ARBA00008428"/>
    </source>
</evidence>
<keyword evidence="7" id="KW-0067">ATP-binding</keyword>
<keyword evidence="9" id="KW-0413">Isomerase</keyword>
<evidence type="ECO:0000256" key="9">
    <source>
        <dbReference type="ARBA" id="ARBA00023235"/>
    </source>
</evidence>
<sequence>MNKNNKNRRGLVFDIKAELTVLSFCINNFKEGLRICTENKIHPKIFFKVSHQTIFKLLLHFYNKKICLDITILTHELNSRGMLDLMGGEPYLQTIIKVSQEFNFSNIKWYLTYIKKLFVLRTLIKVSERTIDIAYSSLEKPLDGLILSLKKKLNEIGDFNGFNTVEHCSTVLKKIITGFNNGSLDNSNTLKSGFSDLDSITGGFSRKDMIIIAARPSIGKTSLALNIVEYLINLEKKKILFFSLEMSSEHLLHRLICSSSSININLNSFYTKKQFKRLNFFIKKIKNSFFWVDDFNNLTIEDIRSKSRKLNKEGSLDLIIIDYLQLIRGSVNVSREQQVSEISRSIKGMAKELNVPVVVLSQLNRESEKEGRKPKLSDLRESGSIEQDSDLVLILNNKDSYGSKSKSPTPLVLKELVIAKNRNGPTGKLTLVFNNSLTKFENYYEYKTY</sequence>
<evidence type="ECO:0000256" key="5">
    <source>
        <dbReference type="ARBA" id="ARBA00022801"/>
    </source>
</evidence>
<dbReference type="GO" id="GO:0005829">
    <property type="term" value="C:cytosol"/>
    <property type="evidence" value="ECO:0007669"/>
    <property type="project" value="TreeGrafter"/>
</dbReference>
<keyword evidence="5 13" id="KW-0378">Hydrolase</keyword>
<evidence type="ECO:0000256" key="8">
    <source>
        <dbReference type="ARBA" id="ARBA00023125"/>
    </source>
</evidence>
<proteinExistence type="inferred from homology"/>
<accession>A0AA51GDX1</accession>
<dbReference type="Pfam" id="PF00772">
    <property type="entry name" value="DnaB"/>
    <property type="match status" value="1"/>
</dbReference>
<dbReference type="PANTHER" id="PTHR30153">
    <property type="entry name" value="REPLICATIVE DNA HELICASE DNAB"/>
    <property type="match status" value="1"/>
</dbReference>
<dbReference type="SUPFAM" id="SSF48024">
    <property type="entry name" value="N-terminal domain of DnaB helicase"/>
    <property type="match status" value="1"/>
</dbReference>
<evidence type="ECO:0000259" key="12">
    <source>
        <dbReference type="PROSITE" id="PS51199"/>
    </source>
</evidence>
<dbReference type="InterPro" id="IPR016136">
    <property type="entry name" value="DNA_helicase_N/primase_C"/>
</dbReference>
<evidence type="ECO:0000256" key="7">
    <source>
        <dbReference type="ARBA" id="ARBA00022840"/>
    </source>
</evidence>
<keyword evidence="6 13" id="KW-0347">Helicase</keyword>
<evidence type="ECO:0000256" key="10">
    <source>
        <dbReference type="ARBA" id="ARBA00044969"/>
    </source>
</evidence>
<dbReference type="GO" id="GO:0005524">
    <property type="term" value="F:ATP binding"/>
    <property type="evidence" value="ECO:0007669"/>
    <property type="project" value="UniProtKB-KW"/>
</dbReference>
<evidence type="ECO:0000256" key="11">
    <source>
        <dbReference type="ARBA" id="ARBA00048954"/>
    </source>
</evidence>
<keyword evidence="4" id="KW-0547">Nucleotide-binding</keyword>
<evidence type="ECO:0000256" key="2">
    <source>
        <dbReference type="ARBA" id="ARBA00022515"/>
    </source>
</evidence>
<dbReference type="Gene3D" id="1.10.860.10">
    <property type="entry name" value="DNAb Helicase, Chain A"/>
    <property type="match status" value="1"/>
</dbReference>
<dbReference type="InterPro" id="IPR007693">
    <property type="entry name" value="DNA_helicase_DnaB-like_N"/>
</dbReference>
<reference evidence="13" key="2">
    <citation type="submission" date="2023-06" db="EMBL/GenBank/DDBJ databases">
        <authorList>
            <person name="Williams T.J."/>
            <person name="Allen M.A."/>
            <person name="Ivanova N."/>
            <person name="Huntemann M."/>
            <person name="Haque S."/>
            <person name="Hancock A.M."/>
            <person name="Brazendale S."/>
            <person name="Cavicchioli R."/>
        </authorList>
    </citation>
    <scope>NUCLEOTIDE SEQUENCE</scope>
    <source>
        <strain evidence="13">MAG_Ga0307966_1000010</strain>
    </source>
</reference>
<dbReference type="InterPro" id="IPR007694">
    <property type="entry name" value="DNA_helicase_DnaB-like_C"/>
</dbReference>
<organism evidence="13">
    <name type="scientific">Candidatus Organicella extenuata</name>
    <dbReference type="NCBI Taxonomy" id="2841811"/>
    <lineage>
        <taxon>Bacteria</taxon>
        <taxon>Pseudomonadati</taxon>
        <taxon>Verrucomicrobiota</taxon>
        <taxon>Candidatus Organicella</taxon>
    </lineage>
</organism>
<comment type="similarity">
    <text evidence="1">Belongs to the helicase family. DnaB subfamily.</text>
</comment>
<dbReference type="GO" id="GO:0003677">
    <property type="term" value="F:DNA binding"/>
    <property type="evidence" value="ECO:0007669"/>
    <property type="project" value="UniProtKB-KW"/>
</dbReference>
<comment type="catalytic activity">
    <reaction evidence="11">
        <text>ATP + H2O = ADP + phosphate + H(+)</text>
        <dbReference type="Rhea" id="RHEA:13065"/>
        <dbReference type="ChEBI" id="CHEBI:15377"/>
        <dbReference type="ChEBI" id="CHEBI:15378"/>
        <dbReference type="ChEBI" id="CHEBI:30616"/>
        <dbReference type="ChEBI" id="CHEBI:43474"/>
        <dbReference type="ChEBI" id="CHEBI:456216"/>
        <dbReference type="EC" id="5.6.2.3"/>
    </reaction>
</comment>
<dbReference type="InterPro" id="IPR027417">
    <property type="entry name" value="P-loop_NTPase"/>
</dbReference>
<keyword evidence="8" id="KW-0238">DNA-binding</keyword>
<evidence type="ECO:0000256" key="4">
    <source>
        <dbReference type="ARBA" id="ARBA00022741"/>
    </source>
</evidence>
<keyword evidence="3" id="KW-0235">DNA replication</keyword>
<dbReference type="Proteomes" id="UP001238843">
    <property type="component" value="Chromosome"/>
</dbReference>
<evidence type="ECO:0000256" key="6">
    <source>
        <dbReference type="ARBA" id="ARBA00022806"/>
    </source>
</evidence>
<dbReference type="AlphaFoldDB" id="A0AA51GDX1"/>
<dbReference type="GO" id="GO:1990077">
    <property type="term" value="C:primosome complex"/>
    <property type="evidence" value="ECO:0007669"/>
    <property type="project" value="UniProtKB-KW"/>
</dbReference>
<dbReference type="EC" id="5.6.2.3" evidence="10"/>
<evidence type="ECO:0000256" key="3">
    <source>
        <dbReference type="ARBA" id="ARBA00022705"/>
    </source>
</evidence>
<dbReference type="GO" id="GO:0043139">
    <property type="term" value="F:5'-3' DNA helicase activity"/>
    <property type="evidence" value="ECO:0007669"/>
    <property type="project" value="UniProtKB-EC"/>
</dbReference>
<dbReference type="Gene3D" id="3.40.50.300">
    <property type="entry name" value="P-loop containing nucleotide triphosphate hydrolases"/>
    <property type="match status" value="1"/>
</dbReference>
<feature type="domain" description="SF4 helicase" evidence="12">
    <location>
        <begin position="183"/>
        <end position="447"/>
    </location>
</feature>
<protein>
    <recommendedName>
        <fullName evidence="10">DNA 5'-3' helicase</fullName>
        <ecNumber evidence="10">5.6.2.3</ecNumber>
    </recommendedName>
</protein>
<dbReference type="Pfam" id="PF03796">
    <property type="entry name" value="DnaB_C"/>
    <property type="match status" value="1"/>
</dbReference>
<dbReference type="GO" id="GO:0016787">
    <property type="term" value="F:hydrolase activity"/>
    <property type="evidence" value="ECO:0007669"/>
    <property type="project" value="UniProtKB-KW"/>
</dbReference>
<evidence type="ECO:0000313" key="13">
    <source>
        <dbReference type="EMBL" id="WMI30407.1"/>
    </source>
</evidence>
<dbReference type="EMBL" id="CP128385">
    <property type="protein sequence ID" value="WMI30407.1"/>
    <property type="molecule type" value="Genomic_DNA"/>
</dbReference>
<gene>
    <name evidence="13" type="ORF">QTO32_00580</name>
</gene>
<reference evidence="13" key="1">
    <citation type="journal article" date="2021" name="Front. Microbiol.">
        <title>Genome Analysis of a Verrucomicrobial Endosymbiont With a Tiny Genome Discovered in an Antarctic Lake.</title>
        <authorList>
            <person name="Williams T.J."/>
            <person name="Allen M.A."/>
            <person name="Ivanova N."/>
            <person name="Huntemann M."/>
            <person name="Haque S."/>
            <person name="Hancock A.M."/>
            <person name="Brazendale S."/>
            <person name="Cavicchioli R."/>
        </authorList>
    </citation>
    <scope>NUCLEOTIDE SEQUENCE</scope>
    <source>
        <strain evidence="13">MAG_Ga0307966_1000010</strain>
    </source>
</reference>
<keyword evidence="2" id="KW-0639">Primosome</keyword>
<dbReference type="SUPFAM" id="SSF52540">
    <property type="entry name" value="P-loop containing nucleoside triphosphate hydrolases"/>
    <property type="match status" value="1"/>
</dbReference>
<dbReference type="GO" id="GO:0006269">
    <property type="term" value="P:DNA replication, synthesis of primer"/>
    <property type="evidence" value="ECO:0007669"/>
    <property type="project" value="UniProtKB-KW"/>
</dbReference>
<dbReference type="PROSITE" id="PS51199">
    <property type="entry name" value="SF4_HELICASE"/>
    <property type="match status" value="1"/>
</dbReference>
<dbReference type="PANTHER" id="PTHR30153:SF2">
    <property type="entry name" value="REPLICATIVE DNA HELICASE"/>
    <property type="match status" value="1"/>
</dbReference>